<proteinExistence type="predicted"/>
<dbReference type="AlphaFoldDB" id="A0A7S4C3E1"/>
<feature type="domain" description="DEK-C" evidence="2">
    <location>
        <begin position="4"/>
        <end position="59"/>
    </location>
</feature>
<dbReference type="InterPro" id="IPR014876">
    <property type="entry name" value="DEK_C"/>
</dbReference>
<reference evidence="3" key="1">
    <citation type="submission" date="2021-01" db="EMBL/GenBank/DDBJ databases">
        <authorList>
            <person name="Corre E."/>
            <person name="Pelletier E."/>
            <person name="Niang G."/>
            <person name="Scheremetjew M."/>
            <person name="Finn R."/>
            <person name="Kale V."/>
            <person name="Holt S."/>
            <person name="Cochrane G."/>
            <person name="Meng A."/>
            <person name="Brown T."/>
            <person name="Cohen L."/>
        </authorList>
    </citation>
    <scope>NUCLEOTIDE SEQUENCE</scope>
    <source>
        <strain evidence="3">CCMP645</strain>
    </source>
</reference>
<feature type="region of interest" description="Disordered" evidence="1">
    <location>
        <begin position="242"/>
        <end position="279"/>
    </location>
</feature>
<dbReference type="Pfam" id="PF08766">
    <property type="entry name" value="DEK_C"/>
    <property type="match status" value="1"/>
</dbReference>
<evidence type="ECO:0000313" key="3">
    <source>
        <dbReference type="EMBL" id="CAE0785714.1"/>
    </source>
</evidence>
<feature type="region of interest" description="Disordered" evidence="1">
    <location>
        <begin position="109"/>
        <end position="128"/>
    </location>
</feature>
<evidence type="ECO:0000259" key="2">
    <source>
        <dbReference type="PROSITE" id="PS51998"/>
    </source>
</evidence>
<dbReference type="SUPFAM" id="SSF109715">
    <property type="entry name" value="DEK C-terminal domain"/>
    <property type="match status" value="1"/>
</dbReference>
<protein>
    <recommendedName>
        <fullName evidence="2">DEK-C domain-containing protein</fullName>
    </recommendedName>
</protein>
<gene>
    <name evidence="3" type="ORF">PCAR00345_LOCUS38422</name>
</gene>
<feature type="compositionally biased region" description="Polar residues" evidence="1">
    <location>
        <begin position="250"/>
        <end position="264"/>
    </location>
</feature>
<sequence>MFGSVTEFRIRQDVKDIVLGADLTVLTAKMVRRELETRYGFSLKEFKAQLDELVLKAVNDVPAFKEENFGVGEQIDGVRADKRPLNSVAPHTTNVLEPEQHETREVKATAAHKTKCNSTARAASARVEEEREERRLRALITKCDIALGKQRMRPVKGSRSQEAAERLAVLRDVVVREFGSAEPSSRQVSAVLAAKRRHFDLDGLDTSNIISTASRPKRSVNNDFCLPDEVIAAARDLAQGARKLTKLTPRDTTTNSSPASSPQLATALVPIETEEMLSE</sequence>
<name>A0A7S4C3E1_CHRCT</name>
<dbReference type="EMBL" id="HBIZ01062010">
    <property type="protein sequence ID" value="CAE0785714.1"/>
    <property type="molecule type" value="Transcribed_RNA"/>
</dbReference>
<dbReference type="PROSITE" id="PS51998">
    <property type="entry name" value="DEK_C"/>
    <property type="match status" value="1"/>
</dbReference>
<evidence type="ECO:0000256" key="1">
    <source>
        <dbReference type="SAM" id="MobiDB-lite"/>
    </source>
</evidence>
<organism evidence="3">
    <name type="scientific">Chrysotila carterae</name>
    <name type="common">Marine alga</name>
    <name type="synonym">Syracosphaera carterae</name>
    <dbReference type="NCBI Taxonomy" id="13221"/>
    <lineage>
        <taxon>Eukaryota</taxon>
        <taxon>Haptista</taxon>
        <taxon>Haptophyta</taxon>
        <taxon>Prymnesiophyceae</taxon>
        <taxon>Isochrysidales</taxon>
        <taxon>Isochrysidaceae</taxon>
        <taxon>Chrysotila</taxon>
    </lineage>
</organism>
<accession>A0A7S4C3E1</accession>